<keyword evidence="3" id="KW-1185">Reference proteome</keyword>
<protein>
    <submittedName>
        <fullName evidence="2">Uncharacterized protein</fullName>
    </submittedName>
</protein>
<gene>
    <name evidence="2" type="ORF">CBR_g18858</name>
</gene>
<name>A0A388KWK6_CHABU</name>
<dbReference type="EMBL" id="BFEA01000203">
    <property type="protein sequence ID" value="GBG74446.1"/>
    <property type="molecule type" value="Genomic_DNA"/>
</dbReference>
<organism evidence="2 3">
    <name type="scientific">Chara braunii</name>
    <name type="common">Braun's stonewort</name>
    <dbReference type="NCBI Taxonomy" id="69332"/>
    <lineage>
        <taxon>Eukaryota</taxon>
        <taxon>Viridiplantae</taxon>
        <taxon>Streptophyta</taxon>
        <taxon>Charophyceae</taxon>
        <taxon>Charales</taxon>
        <taxon>Characeae</taxon>
        <taxon>Chara</taxon>
    </lineage>
</organism>
<feature type="compositionally biased region" description="Basic and acidic residues" evidence="1">
    <location>
        <begin position="37"/>
        <end position="60"/>
    </location>
</feature>
<evidence type="ECO:0000313" key="3">
    <source>
        <dbReference type="Proteomes" id="UP000265515"/>
    </source>
</evidence>
<proteinExistence type="predicted"/>
<dbReference type="Gramene" id="GBG74446">
    <property type="protein sequence ID" value="GBG74446"/>
    <property type="gene ID" value="CBR_g18858"/>
</dbReference>
<comment type="caution">
    <text evidence="2">The sequence shown here is derived from an EMBL/GenBank/DDBJ whole genome shotgun (WGS) entry which is preliminary data.</text>
</comment>
<reference evidence="2 3" key="1">
    <citation type="journal article" date="2018" name="Cell">
        <title>The Chara Genome: Secondary Complexity and Implications for Plant Terrestrialization.</title>
        <authorList>
            <person name="Nishiyama T."/>
            <person name="Sakayama H."/>
            <person name="Vries J.D."/>
            <person name="Buschmann H."/>
            <person name="Saint-Marcoux D."/>
            <person name="Ullrich K.K."/>
            <person name="Haas F.B."/>
            <person name="Vanderstraeten L."/>
            <person name="Becker D."/>
            <person name="Lang D."/>
            <person name="Vosolsobe S."/>
            <person name="Rombauts S."/>
            <person name="Wilhelmsson P.K.I."/>
            <person name="Janitza P."/>
            <person name="Kern R."/>
            <person name="Heyl A."/>
            <person name="Rumpler F."/>
            <person name="Villalobos L.I.A.C."/>
            <person name="Clay J.M."/>
            <person name="Skokan R."/>
            <person name="Toyoda A."/>
            <person name="Suzuki Y."/>
            <person name="Kagoshima H."/>
            <person name="Schijlen E."/>
            <person name="Tajeshwar N."/>
            <person name="Catarino B."/>
            <person name="Hetherington A.J."/>
            <person name="Saltykova A."/>
            <person name="Bonnot C."/>
            <person name="Breuninger H."/>
            <person name="Symeonidi A."/>
            <person name="Radhakrishnan G.V."/>
            <person name="Van Nieuwerburgh F."/>
            <person name="Deforce D."/>
            <person name="Chang C."/>
            <person name="Karol K.G."/>
            <person name="Hedrich R."/>
            <person name="Ulvskov P."/>
            <person name="Glockner G."/>
            <person name="Delwiche C.F."/>
            <person name="Petrasek J."/>
            <person name="Van de Peer Y."/>
            <person name="Friml J."/>
            <person name="Beilby M."/>
            <person name="Dolan L."/>
            <person name="Kohara Y."/>
            <person name="Sugano S."/>
            <person name="Fujiyama A."/>
            <person name="Delaux P.-M."/>
            <person name="Quint M."/>
            <person name="TheiBen G."/>
            <person name="Hagemann M."/>
            <person name="Harholt J."/>
            <person name="Dunand C."/>
            <person name="Zachgo S."/>
            <person name="Langdale J."/>
            <person name="Maumus F."/>
            <person name="Straeten D.V.D."/>
            <person name="Gould S.B."/>
            <person name="Rensing S.A."/>
        </authorList>
    </citation>
    <scope>NUCLEOTIDE SEQUENCE [LARGE SCALE GENOMIC DNA]</scope>
    <source>
        <strain evidence="2 3">S276</strain>
    </source>
</reference>
<feature type="region of interest" description="Disordered" evidence="1">
    <location>
        <begin position="305"/>
        <end position="327"/>
    </location>
</feature>
<accession>A0A388KWK6</accession>
<feature type="compositionally biased region" description="Basic and acidic residues" evidence="1">
    <location>
        <begin position="210"/>
        <end position="220"/>
    </location>
</feature>
<feature type="compositionally biased region" description="Basic residues" evidence="1">
    <location>
        <begin position="61"/>
        <end position="73"/>
    </location>
</feature>
<feature type="compositionally biased region" description="Basic and acidic residues" evidence="1">
    <location>
        <begin position="305"/>
        <end position="321"/>
    </location>
</feature>
<dbReference type="Proteomes" id="UP000265515">
    <property type="component" value="Unassembled WGS sequence"/>
</dbReference>
<sequence length="327" mass="37163">MGEAGKLSNQFDVLKKVKAEELSEYTAFKYAKKKRAREQGVKDRDRTAPESKDDFQDLRPKKWRSGQNQKKKNPNMSQTDSEEESARTQLEKEAAVVIAQTEKLNKLNEEYSAEFTTITHIARDQAPLVVETAKSSRLTLMNIRPLIAARYVEKLEEWQSATNVSFQIPCFEEGQNVATTLREKISTEYPLGVCDSMPSIPDQEDALPQPEHEGSTSQHKEHGRHSPQAFSPLIVKLSNKANLSSRMRWRPWRTIKVVPYSVLAGSSLPVELASVSLAQLVTTGMLEGDGDLDARAYPVDWERFYRSDESEGEDQEWHSDDEKEEDD</sequence>
<feature type="region of interest" description="Disordered" evidence="1">
    <location>
        <begin position="197"/>
        <end position="231"/>
    </location>
</feature>
<evidence type="ECO:0000256" key="1">
    <source>
        <dbReference type="SAM" id="MobiDB-lite"/>
    </source>
</evidence>
<dbReference type="AlphaFoldDB" id="A0A388KWK6"/>
<evidence type="ECO:0000313" key="2">
    <source>
        <dbReference type="EMBL" id="GBG74446.1"/>
    </source>
</evidence>
<feature type="region of interest" description="Disordered" evidence="1">
    <location>
        <begin position="32"/>
        <end position="88"/>
    </location>
</feature>